<reference evidence="2" key="1">
    <citation type="submission" date="2018-11" db="EMBL/GenBank/DDBJ databases">
        <authorList>
            <consortium name="Pathogen Informatics"/>
        </authorList>
    </citation>
    <scope>NUCLEOTIDE SEQUENCE</scope>
</reference>
<gene>
    <name evidence="2" type="ORF">PXEA_LOCUS15196</name>
</gene>
<dbReference type="EMBL" id="CAAALY010052929">
    <property type="protein sequence ID" value="VEL21756.1"/>
    <property type="molecule type" value="Genomic_DNA"/>
</dbReference>
<name>A0A3S5BWK1_9PLAT</name>
<accession>A0A3S5BWK1</accession>
<comment type="caution">
    <text evidence="2">The sequence shown here is derived from an EMBL/GenBank/DDBJ whole genome shotgun (WGS) entry which is preliminary data.</text>
</comment>
<dbReference type="Proteomes" id="UP000784294">
    <property type="component" value="Unassembled WGS sequence"/>
</dbReference>
<keyword evidence="3" id="KW-1185">Reference proteome</keyword>
<feature type="compositionally biased region" description="Polar residues" evidence="1">
    <location>
        <begin position="121"/>
        <end position="145"/>
    </location>
</feature>
<proteinExistence type="predicted"/>
<feature type="region of interest" description="Disordered" evidence="1">
    <location>
        <begin position="115"/>
        <end position="150"/>
    </location>
</feature>
<evidence type="ECO:0000256" key="1">
    <source>
        <dbReference type="SAM" id="MobiDB-lite"/>
    </source>
</evidence>
<organism evidence="2 3">
    <name type="scientific">Protopolystoma xenopodis</name>
    <dbReference type="NCBI Taxonomy" id="117903"/>
    <lineage>
        <taxon>Eukaryota</taxon>
        <taxon>Metazoa</taxon>
        <taxon>Spiralia</taxon>
        <taxon>Lophotrochozoa</taxon>
        <taxon>Platyhelminthes</taxon>
        <taxon>Monogenea</taxon>
        <taxon>Polyopisthocotylea</taxon>
        <taxon>Polystomatidea</taxon>
        <taxon>Polystomatidae</taxon>
        <taxon>Protopolystoma</taxon>
    </lineage>
</organism>
<protein>
    <submittedName>
        <fullName evidence="2">Uncharacterized protein</fullName>
    </submittedName>
</protein>
<evidence type="ECO:0000313" key="3">
    <source>
        <dbReference type="Proteomes" id="UP000784294"/>
    </source>
</evidence>
<evidence type="ECO:0000313" key="2">
    <source>
        <dbReference type="EMBL" id="VEL21756.1"/>
    </source>
</evidence>
<sequence length="207" mass="23448">MHVDAVSEAISFDSGEKVLSFRPSPNTFARNGSELNISYTFNSSQRLANIIRIRCARARTDLSEHLFMPPVLLTRRPLCKYTNQQKMYAKDKALLFQASPVWCYHVLSTNAESQTIRKHSSPLSRPPSQLAGQQSARQQTNTTAHRQADQHRVTQPYQLINWVAIWICDTGPEIGEGEGEVFAEKPDKEGPRFVPSDHASLQFVYML</sequence>
<dbReference type="AlphaFoldDB" id="A0A3S5BWK1"/>